<organism evidence="2">
    <name type="scientific">marine metagenome</name>
    <dbReference type="NCBI Taxonomy" id="408172"/>
    <lineage>
        <taxon>unclassified sequences</taxon>
        <taxon>metagenomes</taxon>
        <taxon>ecological metagenomes</taxon>
    </lineage>
</organism>
<name>A0A382MPU0_9ZZZZ</name>
<protein>
    <recommendedName>
        <fullName evidence="3">Ammonium transporter AmtB-like domain-containing protein</fullName>
    </recommendedName>
</protein>
<feature type="non-terminal residue" evidence="2">
    <location>
        <position position="75"/>
    </location>
</feature>
<accession>A0A382MPU0</accession>
<gene>
    <name evidence="2" type="ORF">METZ01_LOCUS302999</name>
</gene>
<proteinExistence type="predicted"/>
<dbReference type="AlphaFoldDB" id="A0A382MPU0"/>
<sequence length="75" mass="8083">MNKLKMFTPVIILMGLSSVANADSSLLAYDDFVGMTFWLISMGMLAATVFFFMERGAVATGWKTPVTLAGLITGI</sequence>
<evidence type="ECO:0008006" key="3">
    <source>
        <dbReference type="Google" id="ProtNLM"/>
    </source>
</evidence>
<evidence type="ECO:0000313" key="2">
    <source>
        <dbReference type="EMBL" id="SVC50145.1"/>
    </source>
</evidence>
<reference evidence="2" key="1">
    <citation type="submission" date="2018-05" db="EMBL/GenBank/DDBJ databases">
        <authorList>
            <person name="Lanie J.A."/>
            <person name="Ng W.-L."/>
            <person name="Kazmierczak K.M."/>
            <person name="Andrzejewski T.M."/>
            <person name="Davidsen T.M."/>
            <person name="Wayne K.J."/>
            <person name="Tettelin H."/>
            <person name="Glass J.I."/>
            <person name="Rusch D."/>
            <person name="Podicherti R."/>
            <person name="Tsui H.-C.T."/>
            <person name="Winkler M.E."/>
        </authorList>
    </citation>
    <scope>NUCLEOTIDE SEQUENCE</scope>
</reference>
<dbReference type="SUPFAM" id="SSF81321">
    <property type="entry name" value="Family A G protein-coupled receptor-like"/>
    <property type="match status" value="1"/>
</dbReference>
<keyword evidence="1" id="KW-0472">Membrane</keyword>
<evidence type="ECO:0000256" key="1">
    <source>
        <dbReference type="SAM" id="Phobius"/>
    </source>
</evidence>
<keyword evidence="1" id="KW-0812">Transmembrane</keyword>
<dbReference type="Gene3D" id="1.20.1070.10">
    <property type="entry name" value="Rhodopsin 7-helix transmembrane proteins"/>
    <property type="match status" value="1"/>
</dbReference>
<keyword evidence="1" id="KW-1133">Transmembrane helix</keyword>
<feature type="transmembrane region" description="Helical" evidence="1">
    <location>
        <begin position="32"/>
        <end position="53"/>
    </location>
</feature>
<dbReference type="EMBL" id="UINC01094691">
    <property type="protein sequence ID" value="SVC50145.1"/>
    <property type="molecule type" value="Genomic_DNA"/>
</dbReference>